<comment type="caution">
    <text evidence="1">The sequence shown here is derived from an EMBL/GenBank/DDBJ whole genome shotgun (WGS) entry which is preliminary data.</text>
</comment>
<proteinExistence type="predicted"/>
<dbReference type="Proteomes" id="UP001060085">
    <property type="component" value="Linkage Group LG05"/>
</dbReference>
<dbReference type="EMBL" id="CM044705">
    <property type="protein sequence ID" value="KAI5665147.1"/>
    <property type="molecule type" value="Genomic_DNA"/>
</dbReference>
<organism evidence="1 2">
    <name type="scientific">Catharanthus roseus</name>
    <name type="common">Madagascar periwinkle</name>
    <name type="synonym">Vinca rosea</name>
    <dbReference type="NCBI Taxonomy" id="4058"/>
    <lineage>
        <taxon>Eukaryota</taxon>
        <taxon>Viridiplantae</taxon>
        <taxon>Streptophyta</taxon>
        <taxon>Embryophyta</taxon>
        <taxon>Tracheophyta</taxon>
        <taxon>Spermatophyta</taxon>
        <taxon>Magnoliopsida</taxon>
        <taxon>eudicotyledons</taxon>
        <taxon>Gunneridae</taxon>
        <taxon>Pentapetalae</taxon>
        <taxon>asterids</taxon>
        <taxon>lamiids</taxon>
        <taxon>Gentianales</taxon>
        <taxon>Apocynaceae</taxon>
        <taxon>Rauvolfioideae</taxon>
        <taxon>Vinceae</taxon>
        <taxon>Catharanthinae</taxon>
        <taxon>Catharanthus</taxon>
    </lineage>
</organism>
<evidence type="ECO:0000313" key="2">
    <source>
        <dbReference type="Proteomes" id="UP001060085"/>
    </source>
</evidence>
<reference evidence="2" key="1">
    <citation type="journal article" date="2023" name="Nat. Plants">
        <title>Single-cell RNA sequencing provides a high-resolution roadmap for understanding the multicellular compartmentation of specialized metabolism.</title>
        <authorList>
            <person name="Sun S."/>
            <person name="Shen X."/>
            <person name="Li Y."/>
            <person name="Li Y."/>
            <person name="Wang S."/>
            <person name="Li R."/>
            <person name="Zhang H."/>
            <person name="Shen G."/>
            <person name="Guo B."/>
            <person name="Wei J."/>
            <person name="Xu J."/>
            <person name="St-Pierre B."/>
            <person name="Chen S."/>
            <person name="Sun C."/>
        </authorList>
    </citation>
    <scope>NUCLEOTIDE SEQUENCE [LARGE SCALE GENOMIC DNA]</scope>
</reference>
<accession>A0ACC0AYU7</accession>
<sequence length="198" mass="21779">MPHCVKKGKWLRIRILQRKAKNFRERTMVPPPPEPPSSSSSSSSSATTEDDILDIPLHMIGFEYEVVSGNKVSGHLKVTPQCCQPFKVLHGGVSAMMSEALASMGACLACGLKRVAGIQVNINHFKSAKLGDLVYAEATLQSIGERIQAWEVRFWKTTSSNSEDRLLISSATVTLVSNMPLPENGKDFLKAFRKHAKL</sequence>
<protein>
    <submittedName>
        <fullName evidence="1">Uncharacterized protein</fullName>
    </submittedName>
</protein>
<gene>
    <name evidence="1" type="ORF">M9H77_24470</name>
</gene>
<name>A0ACC0AYU7_CATRO</name>
<keyword evidence="2" id="KW-1185">Reference proteome</keyword>
<evidence type="ECO:0000313" key="1">
    <source>
        <dbReference type="EMBL" id="KAI5665147.1"/>
    </source>
</evidence>